<keyword evidence="2" id="KW-1185">Reference proteome</keyword>
<proteinExistence type="predicted"/>
<gene>
    <name evidence="1" type="ORF">NJ959_15485</name>
</gene>
<evidence type="ECO:0000313" key="2">
    <source>
        <dbReference type="Proteomes" id="UP001204953"/>
    </source>
</evidence>
<sequence length="196" mass="22733">MKFFGIGLSRTGTKSLTISLNQLGFNIVHYPNGTTTLQELMAANYDLSILQDCDGITDITVVPYYPQLDQLFPNSKFILTVRQKESWLKGIEAHWHNKPVFDTNPDNEDKMRLRRFLRLAVYGTYTFNADRLAYVYDLHHKNVLDYFKDRPESLLVFNICGGEGWEVLCPFLERSILREEFPVMSKKSILKKMLAV</sequence>
<dbReference type="InterPro" id="IPR027417">
    <property type="entry name" value="P-loop_NTPase"/>
</dbReference>
<evidence type="ECO:0008006" key="3">
    <source>
        <dbReference type="Google" id="ProtNLM"/>
    </source>
</evidence>
<dbReference type="Pfam" id="PF17784">
    <property type="entry name" value="Sulfotransfer_4"/>
    <property type="match status" value="1"/>
</dbReference>
<organism evidence="1 2">
    <name type="scientific">Limnofasciculus baicalensis BBK-W-15</name>
    <dbReference type="NCBI Taxonomy" id="2699891"/>
    <lineage>
        <taxon>Bacteria</taxon>
        <taxon>Bacillati</taxon>
        <taxon>Cyanobacteriota</taxon>
        <taxon>Cyanophyceae</taxon>
        <taxon>Coleofasciculales</taxon>
        <taxon>Coleofasciculaceae</taxon>
        <taxon>Limnofasciculus</taxon>
        <taxon>Limnofasciculus baicalensis</taxon>
    </lineage>
</organism>
<dbReference type="AlphaFoldDB" id="A0AAE3GTP1"/>
<dbReference type="Gene3D" id="3.40.50.300">
    <property type="entry name" value="P-loop containing nucleotide triphosphate hydrolases"/>
    <property type="match status" value="1"/>
</dbReference>
<dbReference type="RefSeq" id="WP_254012611.1">
    <property type="nucleotide sequence ID" value="NZ_JAMZMM010000146.1"/>
</dbReference>
<dbReference type="EMBL" id="JAMZMM010000146">
    <property type="protein sequence ID" value="MCP2729837.1"/>
    <property type="molecule type" value="Genomic_DNA"/>
</dbReference>
<dbReference type="InterPro" id="IPR040632">
    <property type="entry name" value="Sulfotransfer_4"/>
</dbReference>
<dbReference type="Proteomes" id="UP001204953">
    <property type="component" value="Unassembled WGS sequence"/>
</dbReference>
<reference evidence="1" key="1">
    <citation type="submission" date="2022-06" db="EMBL/GenBank/DDBJ databases">
        <title>New cyanobacteria of genus Symplocastrum in benthos of Lake Baikal.</title>
        <authorList>
            <person name="Sorokovikova E."/>
            <person name="Tikhonova I."/>
            <person name="Krasnopeev A."/>
            <person name="Evseev P."/>
            <person name="Gladkikh A."/>
            <person name="Belykh O."/>
        </authorList>
    </citation>
    <scope>NUCLEOTIDE SEQUENCE</scope>
    <source>
        <strain evidence="1">BBK-W-15</strain>
    </source>
</reference>
<dbReference type="PANTHER" id="PTHR36978:SF4">
    <property type="entry name" value="P-LOOP CONTAINING NUCLEOSIDE TRIPHOSPHATE HYDROLASE PROTEIN"/>
    <property type="match status" value="1"/>
</dbReference>
<evidence type="ECO:0000313" key="1">
    <source>
        <dbReference type="EMBL" id="MCP2729837.1"/>
    </source>
</evidence>
<protein>
    <recommendedName>
        <fullName evidence="3">Sulfotransferase family protein</fullName>
    </recommendedName>
</protein>
<dbReference type="SUPFAM" id="SSF52540">
    <property type="entry name" value="P-loop containing nucleoside triphosphate hydrolases"/>
    <property type="match status" value="1"/>
</dbReference>
<dbReference type="PANTHER" id="PTHR36978">
    <property type="entry name" value="P-LOOP CONTAINING NUCLEOTIDE TRIPHOSPHATE HYDROLASE"/>
    <property type="match status" value="1"/>
</dbReference>
<accession>A0AAE3GTP1</accession>
<comment type="caution">
    <text evidence="1">The sequence shown here is derived from an EMBL/GenBank/DDBJ whole genome shotgun (WGS) entry which is preliminary data.</text>
</comment>
<name>A0AAE3GTP1_9CYAN</name>